<dbReference type="PANTHER" id="PTHR31595:SF11">
    <property type="entry name" value="LONG-CHAIN-ALCOHOL O-FATTY-ACYLTRANSFERASE 1-RELATED"/>
    <property type="match status" value="1"/>
</dbReference>
<dbReference type="Proteomes" id="UP001497516">
    <property type="component" value="Chromosome 1"/>
</dbReference>
<feature type="transmembrane region" description="Helical" evidence="9">
    <location>
        <begin position="226"/>
        <end position="249"/>
    </location>
</feature>
<evidence type="ECO:0000313" key="12">
    <source>
        <dbReference type="Proteomes" id="UP001497516"/>
    </source>
</evidence>
<dbReference type="InterPro" id="IPR044851">
    <property type="entry name" value="Wax_synthase"/>
</dbReference>
<reference evidence="11 12" key="1">
    <citation type="submission" date="2024-04" db="EMBL/GenBank/DDBJ databases">
        <authorList>
            <person name="Fracassetti M."/>
        </authorList>
    </citation>
    <scope>NUCLEOTIDE SEQUENCE [LARGE SCALE GENOMIC DNA]</scope>
</reference>
<dbReference type="GO" id="GO:0006629">
    <property type="term" value="P:lipid metabolic process"/>
    <property type="evidence" value="ECO:0007669"/>
    <property type="project" value="UniProtKB-KW"/>
</dbReference>
<dbReference type="GO" id="GO:0008374">
    <property type="term" value="F:O-acyltransferase activity"/>
    <property type="evidence" value="ECO:0007669"/>
    <property type="project" value="InterPro"/>
</dbReference>
<evidence type="ECO:0000256" key="7">
    <source>
        <dbReference type="ARBA" id="ARBA00023136"/>
    </source>
</evidence>
<keyword evidence="12" id="KW-1185">Reference proteome</keyword>
<evidence type="ECO:0000256" key="5">
    <source>
        <dbReference type="ARBA" id="ARBA00022989"/>
    </source>
</evidence>
<evidence type="ECO:0000256" key="9">
    <source>
        <dbReference type="SAM" id="Phobius"/>
    </source>
</evidence>
<dbReference type="Pfam" id="PF13813">
    <property type="entry name" value="MBOAT_2"/>
    <property type="match status" value="1"/>
</dbReference>
<feature type="transmembrane region" description="Helical" evidence="9">
    <location>
        <begin position="113"/>
        <end position="133"/>
    </location>
</feature>
<proteinExistence type="inferred from homology"/>
<comment type="subcellular location">
    <subcellularLocation>
        <location evidence="1">Membrane</location>
        <topology evidence="1">Multi-pass membrane protein</topology>
    </subcellularLocation>
</comment>
<keyword evidence="5 9" id="KW-1133">Transmembrane helix</keyword>
<accession>A0AAV2C8J8</accession>
<keyword evidence="3" id="KW-0808">Transferase</keyword>
<feature type="transmembrane region" description="Helical" evidence="9">
    <location>
        <begin position="140"/>
        <end position="159"/>
    </location>
</feature>
<evidence type="ECO:0000256" key="2">
    <source>
        <dbReference type="ARBA" id="ARBA00007282"/>
    </source>
</evidence>
<feature type="domain" description="Wax synthase" evidence="10">
    <location>
        <begin position="180"/>
        <end position="265"/>
    </location>
</feature>
<evidence type="ECO:0000256" key="3">
    <source>
        <dbReference type="ARBA" id="ARBA00022679"/>
    </source>
</evidence>
<dbReference type="EMBL" id="OZ034813">
    <property type="protein sequence ID" value="CAL1352160.1"/>
    <property type="molecule type" value="Genomic_DNA"/>
</dbReference>
<evidence type="ECO:0000256" key="4">
    <source>
        <dbReference type="ARBA" id="ARBA00022692"/>
    </source>
</evidence>
<evidence type="ECO:0000313" key="11">
    <source>
        <dbReference type="EMBL" id="CAL1352160.1"/>
    </source>
</evidence>
<feature type="transmembrane region" description="Helical" evidence="9">
    <location>
        <begin position="35"/>
        <end position="53"/>
    </location>
</feature>
<keyword evidence="7 9" id="KW-0472">Membrane</keyword>
<sequence length="333" mass="37764">MEFHNNGLILVSLLVASFGYCCFLMPLLPKGITRLLFLLPVFYILSIFPWIFSSIALRSLSSFLVTWITSFKLILLCFDQGPLFDATTSFLDFTLIAILPIKLREATQHDDHVHTSNGLVTIGVWLLSILWCLFTLSTTIWLQFLVPVVIILALIYLSSTSSSATRLARAVLARYEMVQLSDHPENSSSLQKFWGRRWNRLASDLLRQAIYDPVRNGLIMIGVSPLAARVVAVIATLMVSGLMHELMFYYITCGARPTWDLALFFVLQEVCMAIEYAMSGSAMPYWATRWEPVEPSVATWLTLGFVSVTGFWLVLLPTLRKVEYECRTVPKVW</sequence>
<evidence type="ECO:0000256" key="6">
    <source>
        <dbReference type="ARBA" id="ARBA00023098"/>
    </source>
</evidence>
<name>A0AAV2C8J8_9ROSI</name>
<comment type="similarity">
    <text evidence="2">Belongs to the wax synthase family.</text>
</comment>
<protein>
    <recommendedName>
        <fullName evidence="10">Wax synthase domain-containing protein</fullName>
    </recommendedName>
</protein>
<dbReference type="PANTHER" id="PTHR31595">
    <property type="entry name" value="LONG-CHAIN-ALCOHOL O-FATTY-ACYLTRANSFERASE 3-RELATED"/>
    <property type="match status" value="1"/>
</dbReference>
<feature type="transmembrane region" description="Helical" evidence="9">
    <location>
        <begin position="298"/>
        <end position="319"/>
    </location>
</feature>
<gene>
    <name evidence="11" type="ORF">LTRI10_LOCUS151</name>
</gene>
<keyword evidence="6" id="KW-0443">Lipid metabolism</keyword>
<evidence type="ECO:0000256" key="1">
    <source>
        <dbReference type="ARBA" id="ARBA00004141"/>
    </source>
</evidence>
<keyword evidence="4 9" id="KW-0812">Transmembrane</keyword>
<organism evidence="11 12">
    <name type="scientific">Linum trigynum</name>
    <dbReference type="NCBI Taxonomy" id="586398"/>
    <lineage>
        <taxon>Eukaryota</taxon>
        <taxon>Viridiplantae</taxon>
        <taxon>Streptophyta</taxon>
        <taxon>Embryophyta</taxon>
        <taxon>Tracheophyta</taxon>
        <taxon>Spermatophyta</taxon>
        <taxon>Magnoliopsida</taxon>
        <taxon>eudicotyledons</taxon>
        <taxon>Gunneridae</taxon>
        <taxon>Pentapetalae</taxon>
        <taxon>rosids</taxon>
        <taxon>fabids</taxon>
        <taxon>Malpighiales</taxon>
        <taxon>Linaceae</taxon>
        <taxon>Linum</taxon>
    </lineage>
</organism>
<keyword evidence="8" id="KW-0012">Acyltransferase</keyword>
<evidence type="ECO:0000256" key="8">
    <source>
        <dbReference type="ARBA" id="ARBA00023315"/>
    </source>
</evidence>
<dbReference type="GO" id="GO:0016020">
    <property type="term" value="C:membrane"/>
    <property type="evidence" value="ECO:0007669"/>
    <property type="project" value="UniProtKB-SubCell"/>
</dbReference>
<feature type="transmembrane region" description="Helical" evidence="9">
    <location>
        <begin position="6"/>
        <end position="28"/>
    </location>
</feature>
<dbReference type="InterPro" id="IPR032805">
    <property type="entry name" value="Wax_synthase_dom"/>
</dbReference>
<evidence type="ECO:0000259" key="10">
    <source>
        <dbReference type="Pfam" id="PF13813"/>
    </source>
</evidence>
<dbReference type="AlphaFoldDB" id="A0AAV2C8J8"/>